<organism evidence="1 2">
    <name type="scientific">Protaetiibacter larvae</name>
    <dbReference type="NCBI Taxonomy" id="2592654"/>
    <lineage>
        <taxon>Bacteria</taxon>
        <taxon>Bacillati</taxon>
        <taxon>Actinomycetota</taxon>
        <taxon>Actinomycetes</taxon>
        <taxon>Micrococcales</taxon>
        <taxon>Microbacteriaceae</taxon>
        <taxon>Protaetiibacter</taxon>
    </lineage>
</organism>
<dbReference type="EMBL" id="CP043504">
    <property type="protein sequence ID" value="QEO10172.1"/>
    <property type="molecule type" value="Genomic_DNA"/>
</dbReference>
<accession>A0A5C1YBA1</accession>
<protein>
    <submittedName>
        <fullName evidence="1">Uncharacterized protein</fullName>
    </submittedName>
</protein>
<reference evidence="1 2" key="1">
    <citation type="submission" date="2019-09" db="EMBL/GenBank/DDBJ databases">
        <title>Genome sequencing of strain KACC 19322.</title>
        <authorList>
            <person name="Heo J."/>
            <person name="Kim S.-J."/>
            <person name="Kim J.-S."/>
            <person name="Hong S.-B."/>
            <person name="Kwon S.-W."/>
        </authorList>
    </citation>
    <scope>NUCLEOTIDE SEQUENCE [LARGE SCALE GENOMIC DNA]</scope>
    <source>
        <strain evidence="1 2">KACC 19322</strain>
    </source>
</reference>
<evidence type="ECO:0000313" key="2">
    <source>
        <dbReference type="Proteomes" id="UP000322159"/>
    </source>
</evidence>
<name>A0A5C1YBA1_9MICO</name>
<dbReference type="AlphaFoldDB" id="A0A5C1YBA1"/>
<sequence length="64" mass="7599">MDIFTDYRTSLLTPREDELARAAERARLAAERAPRPTRRRRRPSILRRLRHVLGRRLAPHAVTR</sequence>
<dbReference type="RefSeq" id="WP_149325589.1">
    <property type="nucleotide sequence ID" value="NZ_CP043504.1"/>
</dbReference>
<proteinExistence type="predicted"/>
<keyword evidence="2" id="KW-1185">Reference proteome</keyword>
<gene>
    <name evidence="1" type="ORF">FLP23_09220</name>
</gene>
<evidence type="ECO:0000313" key="1">
    <source>
        <dbReference type="EMBL" id="QEO10172.1"/>
    </source>
</evidence>
<dbReference type="KEGG" id="lyk:FLP23_09220"/>
<dbReference type="Proteomes" id="UP000322159">
    <property type="component" value="Chromosome"/>
</dbReference>